<gene>
    <name evidence="1" type="ORF">KNN_01484</name>
    <name evidence="2" type="ORF">KNN_02109</name>
</gene>
<sequence>MKYDKQECPKCSKPVKTLYRPSMSHKGPNLCYWCNKKRVKEEKAMSAQK</sequence>
<dbReference type="Proteomes" id="UP000055316">
    <property type="component" value="Chromosome"/>
</dbReference>
<dbReference type="EMBL" id="AP014864">
    <property type="protein sequence ID" value="BAR82330.1"/>
    <property type="molecule type" value="Genomic_DNA"/>
</dbReference>
<reference evidence="1 3" key="1">
    <citation type="submission" date="2015-05" db="EMBL/GenBank/DDBJ databases">
        <title>Whole genome sequence of Bacillus thuringiensis serovar tolworthi Pasteur Institute Standard strain.</title>
        <authorList>
            <person name="Kanda K."/>
            <person name="Nakashima K."/>
            <person name="Nagano Y."/>
        </authorList>
    </citation>
    <scope>NUCLEOTIDE SEQUENCE [LARGE SCALE GENOMIC DNA]</scope>
    <source>
        <strain evidence="1 3">Pasteur Institute Standard strain</strain>
    </source>
</reference>
<name>A0A9W4ESQ9_BACTO</name>
<protein>
    <submittedName>
        <fullName evidence="1">Uncharacterized protein</fullName>
    </submittedName>
</protein>
<proteinExistence type="predicted"/>
<evidence type="ECO:0000313" key="1">
    <source>
        <dbReference type="EMBL" id="BAR82330.1"/>
    </source>
</evidence>
<dbReference type="AlphaFoldDB" id="A0A9W4ESQ9"/>
<organism evidence="1 3">
    <name type="scientific">Bacillus thuringiensis subsp. tolworthi</name>
    <dbReference type="NCBI Taxonomy" id="1442"/>
    <lineage>
        <taxon>Bacteria</taxon>
        <taxon>Bacillati</taxon>
        <taxon>Bacillota</taxon>
        <taxon>Bacilli</taxon>
        <taxon>Bacillales</taxon>
        <taxon>Bacillaceae</taxon>
        <taxon>Bacillus</taxon>
        <taxon>Bacillus cereus group</taxon>
    </lineage>
</organism>
<dbReference type="RefSeq" id="WP_000872736.1">
    <property type="nucleotide sequence ID" value="NZ_AP014864.1"/>
</dbReference>
<accession>A0A9W4ESQ9</accession>
<dbReference type="EMBL" id="AP014864">
    <property type="protein sequence ID" value="BAR82955.1"/>
    <property type="molecule type" value="Genomic_DNA"/>
</dbReference>
<evidence type="ECO:0000313" key="2">
    <source>
        <dbReference type="EMBL" id="BAR82955.1"/>
    </source>
</evidence>
<evidence type="ECO:0000313" key="3">
    <source>
        <dbReference type="Proteomes" id="UP000055316"/>
    </source>
</evidence>